<dbReference type="GO" id="GO:0000272">
    <property type="term" value="P:polysaccharide catabolic process"/>
    <property type="evidence" value="ECO:0007669"/>
    <property type="project" value="UniProtKB-KW"/>
</dbReference>
<evidence type="ECO:0000259" key="8">
    <source>
        <dbReference type="Pfam" id="PF00759"/>
    </source>
</evidence>
<gene>
    <name evidence="10" type="ORF">CryarDRAFT_2438</name>
</gene>
<dbReference type="SUPFAM" id="SSF48208">
    <property type="entry name" value="Six-hairpin glycosidases"/>
    <property type="match status" value="1"/>
</dbReference>
<feature type="signal peptide" evidence="7">
    <location>
        <begin position="1"/>
        <end position="27"/>
    </location>
</feature>
<dbReference type="GO" id="GO:0008810">
    <property type="term" value="F:cellulase activity"/>
    <property type="evidence" value="ECO:0007669"/>
    <property type="project" value="InterPro"/>
</dbReference>
<organism evidence="10 11">
    <name type="scientific">Cryptosporangium arvum DSM 44712</name>
    <dbReference type="NCBI Taxonomy" id="927661"/>
    <lineage>
        <taxon>Bacteria</taxon>
        <taxon>Bacillati</taxon>
        <taxon>Actinomycetota</taxon>
        <taxon>Actinomycetes</taxon>
        <taxon>Cryptosporangiales</taxon>
        <taxon>Cryptosporangiaceae</taxon>
        <taxon>Cryptosporangium</taxon>
    </lineage>
</organism>
<dbReference type="PANTHER" id="PTHR22298">
    <property type="entry name" value="ENDO-1,4-BETA-GLUCANASE"/>
    <property type="match status" value="1"/>
</dbReference>
<feature type="region of interest" description="Disordered" evidence="6">
    <location>
        <begin position="31"/>
        <end position="54"/>
    </location>
</feature>
<keyword evidence="2" id="KW-0378">Hydrolase</keyword>
<comment type="similarity">
    <text evidence="1">Belongs to the glycosyl hydrolase 9 (cellulase E) family.</text>
</comment>
<feature type="domain" description="Glycoside hydrolase family 9" evidence="8">
    <location>
        <begin position="154"/>
        <end position="648"/>
    </location>
</feature>
<dbReference type="HOGENOM" id="CLU_419617_0_0_11"/>
<dbReference type="Proteomes" id="UP000021053">
    <property type="component" value="Unassembled WGS sequence"/>
</dbReference>
<evidence type="ECO:0000256" key="1">
    <source>
        <dbReference type="ARBA" id="ARBA00007072"/>
    </source>
</evidence>
<evidence type="ECO:0000313" key="10">
    <source>
        <dbReference type="EMBL" id="EXG81327.1"/>
    </source>
</evidence>
<dbReference type="InterPro" id="IPR014756">
    <property type="entry name" value="Ig_E-set"/>
</dbReference>
<keyword evidence="5" id="KW-0624">Polysaccharide degradation</keyword>
<dbReference type="InterPro" id="IPR013783">
    <property type="entry name" value="Ig-like_fold"/>
</dbReference>
<evidence type="ECO:0000256" key="7">
    <source>
        <dbReference type="SAM" id="SignalP"/>
    </source>
</evidence>
<dbReference type="EMBL" id="JFBT01000001">
    <property type="protein sequence ID" value="EXG81327.1"/>
    <property type="molecule type" value="Genomic_DNA"/>
</dbReference>
<keyword evidence="7" id="KW-0732">Signal</keyword>
<dbReference type="CDD" id="cd02850">
    <property type="entry name" value="E_set_Cellulase_N"/>
    <property type="match status" value="1"/>
</dbReference>
<reference evidence="10 11" key="1">
    <citation type="submission" date="2013-07" db="EMBL/GenBank/DDBJ databases">
        <authorList>
            <consortium name="DOE Joint Genome Institute"/>
            <person name="Eisen J."/>
            <person name="Huntemann M."/>
            <person name="Han J."/>
            <person name="Chen A."/>
            <person name="Kyrpides N."/>
            <person name="Mavromatis K."/>
            <person name="Markowitz V."/>
            <person name="Palaniappan K."/>
            <person name="Ivanova N."/>
            <person name="Schaumberg A."/>
            <person name="Pati A."/>
            <person name="Liolios K."/>
            <person name="Nordberg H.P."/>
            <person name="Cantor M.N."/>
            <person name="Hua S.X."/>
            <person name="Woyke T."/>
        </authorList>
    </citation>
    <scope>NUCLEOTIDE SEQUENCE [LARGE SCALE GENOMIC DNA]</scope>
    <source>
        <strain evidence="10 11">DSM 44712</strain>
    </source>
</reference>
<evidence type="ECO:0000256" key="4">
    <source>
        <dbReference type="ARBA" id="ARBA00023295"/>
    </source>
</evidence>
<keyword evidence="3" id="KW-0119">Carbohydrate metabolism</keyword>
<dbReference type="InterPro" id="IPR008928">
    <property type="entry name" value="6-hairpin_glycosidase_sf"/>
</dbReference>
<dbReference type="InterPro" id="IPR001701">
    <property type="entry name" value="Glyco_hydro_9"/>
</dbReference>
<keyword evidence="11" id="KW-1185">Reference proteome</keyword>
<sequence>MHNRRPAVISRLLVGAAAVLTTLALVAGCTGDDPDEDAAPDQDAPVGSWEPVGPTDAVVRTDQVGYGTTETKIAVLLAPRQADDAAFLVERQDGSVAMKGTVGEDRGSWSTRYPATYPIDVSELRTAGTYRIRVSGGVTAASQVFVVGASKELFGQVAADTVQFFGVQRDGEDVLSEPIPRRASHLHDDAAAVYEAPEFSEGDDLGAGLSTVDGAPTVDVSGGWFDAGDYLKFTHTTAYALTLMQLAQRGGDASIGNGKAIEGLSDETTFGMDWLDKMWDEKTGTLYLQVGLGSGGVDGIVGDHDVWRLPQDDDSASGDGKRYLRNRPVFRANSPGELISPNLAGRVASAFALAAQVEAGDDPTRARAHLDAAAKILSLADTDDPGTLLTTYPRSYYAESTWTDDMALGATEVARAGFVLGDDRWSTWAGQAAQWAGQMTGSGSKQPLNLYDVGPVADAELYGLMAETGNKPAGVTPEALIADLKTRLETGVSAARKSPIGAAAPMTQSDFTTKTFGWSAVAALYRRAAEDDSYDAFGTAQRNIALGTNGWGLSLVVGVGNTYPKCIHHQIANLAGDLSGKGKIATGAVLNGPNAASAFKSLTRSSTAKDCTGVDVSRFDGQDARFVDQPHAYSSVEPAIDFTATALLAVTLESRL</sequence>
<dbReference type="Pfam" id="PF00759">
    <property type="entry name" value="Glyco_hydro_9"/>
    <property type="match status" value="1"/>
</dbReference>
<dbReference type="Gene3D" id="1.50.10.10">
    <property type="match status" value="1"/>
</dbReference>
<evidence type="ECO:0000259" key="9">
    <source>
        <dbReference type="Pfam" id="PF02927"/>
    </source>
</evidence>
<dbReference type="Gene3D" id="2.60.40.10">
    <property type="entry name" value="Immunoglobulins"/>
    <property type="match status" value="1"/>
</dbReference>
<dbReference type="PATRIC" id="fig|927661.3.peg.2401"/>
<evidence type="ECO:0000313" key="11">
    <source>
        <dbReference type="Proteomes" id="UP000021053"/>
    </source>
</evidence>
<protein>
    <submittedName>
        <fullName evidence="10">Mg chelatase, cobalamin biosynthesis protein CobN</fullName>
    </submittedName>
</protein>
<proteinExistence type="inferred from homology"/>
<evidence type="ECO:0000256" key="3">
    <source>
        <dbReference type="ARBA" id="ARBA00023277"/>
    </source>
</evidence>
<dbReference type="InterPro" id="IPR004197">
    <property type="entry name" value="Cellulase_Ig-like"/>
</dbReference>
<evidence type="ECO:0000256" key="2">
    <source>
        <dbReference type="ARBA" id="ARBA00022801"/>
    </source>
</evidence>
<comment type="caution">
    <text evidence="10">The sequence shown here is derived from an EMBL/GenBank/DDBJ whole genome shotgun (WGS) entry which is preliminary data.</text>
</comment>
<evidence type="ECO:0000256" key="5">
    <source>
        <dbReference type="ARBA" id="ARBA00023326"/>
    </source>
</evidence>
<dbReference type="SUPFAM" id="SSF81296">
    <property type="entry name" value="E set domains"/>
    <property type="match status" value="1"/>
</dbReference>
<feature type="domain" description="Cellulase Ig-like" evidence="9">
    <location>
        <begin position="56"/>
        <end position="136"/>
    </location>
</feature>
<dbReference type="AlphaFoldDB" id="A0A010ZVU8"/>
<feature type="chain" id="PRO_5039559184" evidence="7">
    <location>
        <begin position="28"/>
        <end position="656"/>
    </location>
</feature>
<keyword evidence="4" id="KW-0326">Glycosidase</keyword>
<name>A0A010ZVU8_9ACTN</name>
<evidence type="ECO:0000256" key="6">
    <source>
        <dbReference type="SAM" id="MobiDB-lite"/>
    </source>
</evidence>
<dbReference type="Pfam" id="PF02927">
    <property type="entry name" value="CelD_N"/>
    <property type="match status" value="1"/>
</dbReference>
<accession>A0A010ZVU8</accession>
<dbReference type="PROSITE" id="PS51257">
    <property type="entry name" value="PROKAR_LIPOPROTEIN"/>
    <property type="match status" value="1"/>
</dbReference>
<dbReference type="InterPro" id="IPR012341">
    <property type="entry name" value="6hp_glycosidase-like_sf"/>
</dbReference>